<gene>
    <name evidence="1" type="ORF">BpHYR1_025550</name>
</gene>
<name>A0A3M7R0L5_BRAPC</name>
<accession>A0A3M7R0L5</accession>
<keyword evidence="2" id="KW-1185">Reference proteome</keyword>
<dbReference type="Proteomes" id="UP000276133">
    <property type="component" value="Unassembled WGS sequence"/>
</dbReference>
<dbReference type="AlphaFoldDB" id="A0A3M7R0L5"/>
<evidence type="ECO:0000313" key="2">
    <source>
        <dbReference type="Proteomes" id="UP000276133"/>
    </source>
</evidence>
<evidence type="ECO:0000313" key="1">
    <source>
        <dbReference type="EMBL" id="RNA16808.1"/>
    </source>
</evidence>
<comment type="caution">
    <text evidence="1">The sequence shown here is derived from an EMBL/GenBank/DDBJ whole genome shotgun (WGS) entry which is preliminary data.</text>
</comment>
<proteinExistence type="predicted"/>
<reference evidence="1 2" key="1">
    <citation type="journal article" date="2018" name="Sci. Rep.">
        <title>Genomic signatures of local adaptation to the degree of environmental predictability in rotifers.</title>
        <authorList>
            <person name="Franch-Gras L."/>
            <person name="Hahn C."/>
            <person name="Garcia-Roger E.M."/>
            <person name="Carmona M.J."/>
            <person name="Serra M."/>
            <person name="Gomez A."/>
        </authorList>
    </citation>
    <scope>NUCLEOTIDE SEQUENCE [LARGE SCALE GENOMIC DNA]</scope>
    <source>
        <strain evidence="1">HYR1</strain>
    </source>
</reference>
<protein>
    <submittedName>
        <fullName evidence="1">Uncharacterized protein</fullName>
    </submittedName>
</protein>
<sequence length="66" mass="8180">MFLLAASLEHIINRKTRFKNESWKFYYIEKARLYNKGFLKSTQKDTDYYWISLANAFIFVERRYEI</sequence>
<dbReference type="EMBL" id="REGN01004618">
    <property type="protein sequence ID" value="RNA16808.1"/>
    <property type="molecule type" value="Genomic_DNA"/>
</dbReference>
<organism evidence="1 2">
    <name type="scientific">Brachionus plicatilis</name>
    <name type="common">Marine rotifer</name>
    <name type="synonym">Brachionus muelleri</name>
    <dbReference type="NCBI Taxonomy" id="10195"/>
    <lineage>
        <taxon>Eukaryota</taxon>
        <taxon>Metazoa</taxon>
        <taxon>Spiralia</taxon>
        <taxon>Gnathifera</taxon>
        <taxon>Rotifera</taxon>
        <taxon>Eurotatoria</taxon>
        <taxon>Monogononta</taxon>
        <taxon>Pseudotrocha</taxon>
        <taxon>Ploima</taxon>
        <taxon>Brachionidae</taxon>
        <taxon>Brachionus</taxon>
    </lineage>
</organism>